<dbReference type="CDD" id="cd05233">
    <property type="entry name" value="SDR_c"/>
    <property type="match status" value="1"/>
</dbReference>
<dbReference type="RefSeq" id="WP_076206566.1">
    <property type="nucleotide sequence ID" value="NZ_MBER01000116.1"/>
</dbReference>
<dbReference type="InterPro" id="IPR036291">
    <property type="entry name" value="NAD(P)-bd_dom_sf"/>
</dbReference>
<dbReference type="Pfam" id="PF13561">
    <property type="entry name" value="adh_short_C2"/>
    <property type="match status" value="1"/>
</dbReference>
<dbReference type="PANTHER" id="PTHR43618:SF8">
    <property type="entry name" value="7ALPHA-HYDROXYSTEROID DEHYDROGENASE"/>
    <property type="match status" value="1"/>
</dbReference>
<dbReference type="PROSITE" id="PS00061">
    <property type="entry name" value="ADH_SHORT"/>
    <property type="match status" value="1"/>
</dbReference>
<dbReference type="EMBL" id="MBER01000116">
    <property type="protein sequence ID" value="OMC39570.1"/>
    <property type="molecule type" value="Genomic_DNA"/>
</dbReference>
<comment type="caution">
    <text evidence="5">The sequence shown here is derived from an EMBL/GenBank/DDBJ whole genome shotgun (WGS) entry which is preliminary data.</text>
</comment>
<evidence type="ECO:0000313" key="6">
    <source>
        <dbReference type="Proteomes" id="UP000187001"/>
    </source>
</evidence>
<dbReference type="SMART" id="SM00822">
    <property type="entry name" value="PKS_KR"/>
    <property type="match status" value="1"/>
</dbReference>
<dbReference type="FunFam" id="3.40.50.720:FF:000084">
    <property type="entry name" value="Short-chain dehydrogenase reductase"/>
    <property type="match status" value="1"/>
</dbReference>
<dbReference type="InterPro" id="IPR057326">
    <property type="entry name" value="KR_dom"/>
</dbReference>
<protein>
    <submittedName>
        <fullName evidence="5">Oxidoreductase</fullName>
    </submittedName>
</protein>
<feature type="domain" description="Ketoreductase" evidence="4">
    <location>
        <begin position="18"/>
        <end position="207"/>
    </location>
</feature>
<dbReference type="GO" id="GO:0016491">
    <property type="term" value="F:oxidoreductase activity"/>
    <property type="evidence" value="ECO:0007669"/>
    <property type="project" value="UniProtKB-KW"/>
</dbReference>
<dbReference type="AlphaFoldDB" id="A0ABD6QJ01"/>
<evidence type="ECO:0000259" key="4">
    <source>
        <dbReference type="SMART" id="SM00822"/>
    </source>
</evidence>
<proteinExistence type="inferred from homology"/>
<sequence>MPTSNDNWVTDMFDMSDRVVIVTGGTRGIGLALAEGYATCGAKVVVASRNAEACTATEKHLRSFGVDALGVPTQMSDLAALSELVRRSVDAFGRIDVVVNNAATALAQPVGSFTPQAWQKVFDTNLRGPVFLAQEALPYLKQSNQASILNIISASAFTFVDGMSLYASTKAALAAYTRSAATELAPFKIRVNSLAPGAVNTDMIRANTPERQEWFSQSMLMKRLGDPREIVGPALLMTSAAGSFITGQTLCVDGGTVAH</sequence>
<gene>
    <name evidence="5" type="ORF">A5742_05000</name>
</gene>
<dbReference type="InterPro" id="IPR020904">
    <property type="entry name" value="Sc_DH/Rdtase_CS"/>
</dbReference>
<dbReference type="InterPro" id="IPR052178">
    <property type="entry name" value="Sec_Metab_Biosynth_SDR"/>
</dbReference>
<evidence type="ECO:0000256" key="3">
    <source>
        <dbReference type="ARBA" id="ARBA00023002"/>
    </source>
</evidence>
<keyword evidence="2" id="KW-0521">NADP</keyword>
<dbReference type="NCBIfam" id="NF005559">
    <property type="entry name" value="PRK07231.1"/>
    <property type="match status" value="1"/>
</dbReference>
<keyword evidence="3" id="KW-0560">Oxidoreductase</keyword>
<dbReference type="InterPro" id="IPR002347">
    <property type="entry name" value="SDR_fam"/>
</dbReference>
<evidence type="ECO:0000313" key="5">
    <source>
        <dbReference type="EMBL" id="OMC39570.1"/>
    </source>
</evidence>
<organism evidence="5 6">
    <name type="scientific">Mycolicibacterium fortuitum</name>
    <name type="common">Mycobacterium fortuitum</name>
    <dbReference type="NCBI Taxonomy" id="1766"/>
    <lineage>
        <taxon>Bacteria</taxon>
        <taxon>Bacillati</taxon>
        <taxon>Actinomycetota</taxon>
        <taxon>Actinomycetes</taxon>
        <taxon>Mycobacteriales</taxon>
        <taxon>Mycobacteriaceae</taxon>
        <taxon>Mycolicibacterium</taxon>
    </lineage>
</organism>
<accession>A0ABD6QJ01</accession>
<dbReference type="PRINTS" id="PR00081">
    <property type="entry name" value="GDHRDH"/>
</dbReference>
<dbReference type="PRINTS" id="PR00080">
    <property type="entry name" value="SDRFAMILY"/>
</dbReference>
<dbReference type="SUPFAM" id="SSF51735">
    <property type="entry name" value="NAD(P)-binding Rossmann-fold domains"/>
    <property type="match status" value="1"/>
</dbReference>
<dbReference type="PANTHER" id="PTHR43618">
    <property type="entry name" value="7-ALPHA-HYDROXYSTEROID DEHYDROGENASE"/>
    <property type="match status" value="1"/>
</dbReference>
<dbReference type="Gene3D" id="3.40.50.720">
    <property type="entry name" value="NAD(P)-binding Rossmann-like Domain"/>
    <property type="match status" value="1"/>
</dbReference>
<reference evidence="5 6" key="1">
    <citation type="submission" date="2016-07" db="EMBL/GenBank/DDBJ databases">
        <authorList>
            <person name="Sutton G."/>
            <person name="Brinkac L."/>
            <person name="Sanka R."/>
            <person name="Adams M."/>
            <person name="Lau E."/>
            <person name="Kumar A."/>
            <person name="Macaden R."/>
        </authorList>
    </citation>
    <scope>NUCLEOTIDE SEQUENCE [LARGE SCALE GENOMIC DNA]</scope>
    <source>
        <strain evidence="5 6">GA-0871</strain>
    </source>
</reference>
<name>A0ABD6QJ01_MYCFO</name>
<dbReference type="Proteomes" id="UP000187001">
    <property type="component" value="Unassembled WGS sequence"/>
</dbReference>
<comment type="similarity">
    <text evidence="1">Belongs to the short-chain dehydrogenases/reductases (SDR) family.</text>
</comment>
<evidence type="ECO:0000256" key="1">
    <source>
        <dbReference type="ARBA" id="ARBA00006484"/>
    </source>
</evidence>
<evidence type="ECO:0000256" key="2">
    <source>
        <dbReference type="ARBA" id="ARBA00022857"/>
    </source>
</evidence>